<dbReference type="AlphaFoldDB" id="A0A1L3JI63"/>
<proteinExistence type="predicted"/>
<sequence>MKKSDEKNNQIISYLTLRKLIGIIGVGLPIILPIVLLVNGNNILIQDSISAYYATEARDFFVGFLFVLGFFLLTYTGYSDESKPEKINDNVVANIGAIFAICVAIFPNSSQSETIQTIHFLSAVALFSVFAYFSLVIFKKTNPAIKPTEMKLKRNKVYTICGIIIIVFVLLAGISFKFLSDETRASTNIIFWCEVIALIAFGISWLTKGETFLEDKN</sequence>
<accession>A0A1L3JI63</accession>
<dbReference type="KEGG" id="ten:LPB136_05285"/>
<keyword evidence="1" id="KW-1133">Transmembrane helix</keyword>
<dbReference type="Proteomes" id="UP000181898">
    <property type="component" value="Chromosome"/>
</dbReference>
<feature type="transmembrane region" description="Helical" evidence="1">
    <location>
        <begin position="60"/>
        <end position="78"/>
    </location>
</feature>
<dbReference type="OrthoDB" id="9803163at2"/>
<dbReference type="EMBL" id="CP018155">
    <property type="protein sequence ID" value="APG64809.1"/>
    <property type="molecule type" value="Genomic_DNA"/>
</dbReference>
<feature type="transmembrane region" description="Helical" evidence="1">
    <location>
        <begin position="90"/>
        <end position="106"/>
    </location>
</feature>
<feature type="transmembrane region" description="Helical" evidence="1">
    <location>
        <begin position="189"/>
        <end position="207"/>
    </location>
</feature>
<feature type="transmembrane region" description="Helical" evidence="1">
    <location>
        <begin position="157"/>
        <end position="177"/>
    </location>
</feature>
<feature type="transmembrane region" description="Helical" evidence="1">
    <location>
        <begin position="118"/>
        <end position="137"/>
    </location>
</feature>
<feature type="transmembrane region" description="Helical" evidence="1">
    <location>
        <begin position="20"/>
        <end position="40"/>
    </location>
</feature>
<dbReference type="RefSeq" id="WP_072555134.1">
    <property type="nucleotide sequence ID" value="NZ_CP018155.1"/>
</dbReference>
<protein>
    <recommendedName>
        <fullName evidence="4">DUF998 domain-containing protein</fullName>
    </recommendedName>
</protein>
<evidence type="ECO:0000256" key="1">
    <source>
        <dbReference type="SAM" id="Phobius"/>
    </source>
</evidence>
<evidence type="ECO:0000313" key="2">
    <source>
        <dbReference type="EMBL" id="APG64809.1"/>
    </source>
</evidence>
<name>A0A1L3JI63_9FLAO</name>
<gene>
    <name evidence="2" type="ORF">LPB136_05285</name>
</gene>
<organism evidence="2 3">
    <name type="scientific">Tenacibaculum todarodis</name>
    <dbReference type="NCBI Taxonomy" id="1850252"/>
    <lineage>
        <taxon>Bacteria</taxon>
        <taxon>Pseudomonadati</taxon>
        <taxon>Bacteroidota</taxon>
        <taxon>Flavobacteriia</taxon>
        <taxon>Flavobacteriales</taxon>
        <taxon>Flavobacteriaceae</taxon>
        <taxon>Tenacibaculum</taxon>
    </lineage>
</organism>
<evidence type="ECO:0008006" key="4">
    <source>
        <dbReference type="Google" id="ProtNLM"/>
    </source>
</evidence>
<reference evidence="2 3" key="1">
    <citation type="submission" date="2016-11" db="EMBL/GenBank/DDBJ databases">
        <title>Tenacibaculum sp. LPB0136, isolated from marine environment.</title>
        <authorList>
            <person name="Kim E."/>
            <person name="Yi H."/>
        </authorList>
    </citation>
    <scope>NUCLEOTIDE SEQUENCE [LARGE SCALE GENOMIC DNA]</scope>
    <source>
        <strain evidence="2 3">LPB0136</strain>
    </source>
</reference>
<keyword evidence="1" id="KW-0812">Transmembrane</keyword>
<keyword evidence="3" id="KW-1185">Reference proteome</keyword>
<keyword evidence="1" id="KW-0472">Membrane</keyword>
<dbReference type="STRING" id="1850252.LPB136_05285"/>
<evidence type="ECO:0000313" key="3">
    <source>
        <dbReference type="Proteomes" id="UP000181898"/>
    </source>
</evidence>